<feature type="transmembrane region" description="Helical" evidence="5">
    <location>
        <begin position="399"/>
        <end position="418"/>
    </location>
</feature>
<proteinExistence type="predicted"/>
<evidence type="ECO:0000313" key="8">
    <source>
        <dbReference type="Proteomes" id="UP001336020"/>
    </source>
</evidence>
<feature type="transmembrane region" description="Helical" evidence="5">
    <location>
        <begin position="173"/>
        <end position="194"/>
    </location>
</feature>
<feature type="domain" description="Integral membrane bound transporter" evidence="6">
    <location>
        <begin position="317"/>
        <end position="443"/>
    </location>
</feature>
<evidence type="ECO:0000256" key="4">
    <source>
        <dbReference type="ARBA" id="ARBA00023136"/>
    </source>
</evidence>
<sequence length="533" mass="55713">MSNGTGSQQVVGADLPIPAPAAPWSAMLAVPRHGHRWSGVARAALTVALPGLVGVAAGFGSIAAIAALGAFAVVYGEGRPYRVRWRVVAIIGAVLVALAGVGAAVGSEVHRAVVAGGSEWWSMAVVLTMTVVVASCAFVVDALRLGAPGAFLLLFTLEIASVLPAAGASVASIVAWTAIGAGTALIVAMSGVLARPRTPENMMVGAAIAAVDAVVADNSPAHRRTAMHDLHAAWQCLHDAGIADSGHPLARTLYAAHVRCAAVVGGRDRGEAGPADDLRPEVPLRRPSVRYRLARAAHLRARSTTIVVRLLVACPVAGAIAIALGVGRADWAVITAAMILHQGPDRILGTYRAAHRFVGTVLGLALLSGLVFFELQGAALVVVLALMMAGTESFLVRNYGLAMVFITPLAVILGSLGTMADLTTVARDRFLETIVGVAVALVVMWCVLPRAHRRTLTFADGRIRDAISRITHATDGRELSELRRDLEFDLHASTAAAITAAHSDPAWARDHWPEHRRLHELGYRILASPDSKS</sequence>
<evidence type="ECO:0000256" key="1">
    <source>
        <dbReference type="ARBA" id="ARBA00004141"/>
    </source>
</evidence>
<evidence type="ECO:0000256" key="3">
    <source>
        <dbReference type="ARBA" id="ARBA00022989"/>
    </source>
</evidence>
<gene>
    <name evidence="7" type="ORF">Q7514_12720</name>
</gene>
<evidence type="ECO:0000256" key="2">
    <source>
        <dbReference type="ARBA" id="ARBA00022692"/>
    </source>
</evidence>
<accession>A0ABU7LA35</accession>
<keyword evidence="3 5" id="KW-1133">Transmembrane helix</keyword>
<feature type="transmembrane region" description="Helical" evidence="5">
    <location>
        <begin position="306"/>
        <end position="326"/>
    </location>
</feature>
<feature type="transmembrane region" description="Helical" evidence="5">
    <location>
        <begin position="147"/>
        <end position="167"/>
    </location>
</feature>
<organism evidence="7 8">
    <name type="scientific">Rhodococcus artemisiae</name>
    <dbReference type="NCBI Taxonomy" id="714159"/>
    <lineage>
        <taxon>Bacteria</taxon>
        <taxon>Bacillati</taxon>
        <taxon>Actinomycetota</taxon>
        <taxon>Actinomycetes</taxon>
        <taxon>Mycobacteriales</taxon>
        <taxon>Nocardiaceae</taxon>
        <taxon>Rhodococcus</taxon>
    </lineage>
</organism>
<feature type="transmembrane region" description="Helical" evidence="5">
    <location>
        <begin position="430"/>
        <end position="448"/>
    </location>
</feature>
<evidence type="ECO:0000259" key="6">
    <source>
        <dbReference type="Pfam" id="PF13515"/>
    </source>
</evidence>
<comment type="subcellular location">
    <subcellularLocation>
        <location evidence="1">Membrane</location>
        <topology evidence="1">Multi-pass membrane protein</topology>
    </subcellularLocation>
</comment>
<dbReference type="Pfam" id="PF13515">
    <property type="entry name" value="FUSC_2"/>
    <property type="match status" value="1"/>
</dbReference>
<dbReference type="InterPro" id="IPR049453">
    <property type="entry name" value="Memb_transporter_dom"/>
</dbReference>
<feature type="transmembrane region" description="Helical" evidence="5">
    <location>
        <begin position="87"/>
        <end position="105"/>
    </location>
</feature>
<keyword evidence="8" id="KW-1185">Reference proteome</keyword>
<comment type="caution">
    <text evidence="7">The sequence shown here is derived from an EMBL/GenBank/DDBJ whole genome shotgun (WGS) entry which is preliminary data.</text>
</comment>
<evidence type="ECO:0000313" key="7">
    <source>
        <dbReference type="EMBL" id="MEE2058384.1"/>
    </source>
</evidence>
<reference evidence="7 8" key="1">
    <citation type="submission" date="2023-07" db="EMBL/GenBank/DDBJ databases">
        <authorList>
            <person name="Girao M."/>
            <person name="Carvalho M.F."/>
        </authorList>
    </citation>
    <scope>NUCLEOTIDE SEQUENCE [LARGE SCALE GENOMIC DNA]</scope>
    <source>
        <strain evidence="7 8">YIM65754</strain>
    </source>
</reference>
<protein>
    <submittedName>
        <fullName evidence="7">FUSC family protein</fullName>
    </submittedName>
</protein>
<keyword evidence="2 5" id="KW-0812">Transmembrane</keyword>
<evidence type="ECO:0000256" key="5">
    <source>
        <dbReference type="SAM" id="Phobius"/>
    </source>
</evidence>
<name>A0ABU7LA35_9NOCA</name>
<feature type="transmembrane region" description="Helical" evidence="5">
    <location>
        <begin position="361"/>
        <end position="387"/>
    </location>
</feature>
<dbReference type="Proteomes" id="UP001336020">
    <property type="component" value="Unassembled WGS sequence"/>
</dbReference>
<dbReference type="EMBL" id="JAUTXY010000005">
    <property type="protein sequence ID" value="MEE2058384.1"/>
    <property type="molecule type" value="Genomic_DNA"/>
</dbReference>
<feature type="transmembrane region" description="Helical" evidence="5">
    <location>
        <begin position="120"/>
        <end position="140"/>
    </location>
</feature>
<feature type="transmembrane region" description="Helical" evidence="5">
    <location>
        <begin position="52"/>
        <end position="75"/>
    </location>
</feature>
<keyword evidence="4 5" id="KW-0472">Membrane</keyword>